<keyword evidence="2" id="KW-0040">ANK repeat</keyword>
<dbReference type="Pfam" id="PF12796">
    <property type="entry name" value="Ank_2"/>
    <property type="match status" value="1"/>
</dbReference>
<dbReference type="InterPro" id="IPR036770">
    <property type="entry name" value="Ankyrin_rpt-contain_sf"/>
</dbReference>
<dbReference type="Pfam" id="PF24883">
    <property type="entry name" value="NPHP3_N"/>
    <property type="match status" value="1"/>
</dbReference>
<feature type="domain" description="NACHT" evidence="3">
    <location>
        <begin position="226"/>
        <end position="366"/>
    </location>
</feature>
<dbReference type="EMBL" id="CAJVOS010000104">
    <property type="protein sequence ID" value="CAG8297899.1"/>
    <property type="molecule type" value="Genomic_DNA"/>
</dbReference>
<dbReference type="Gene3D" id="1.25.40.20">
    <property type="entry name" value="Ankyrin repeat-containing domain"/>
    <property type="match status" value="2"/>
</dbReference>
<evidence type="ECO:0000313" key="5">
    <source>
        <dbReference type="Proteomes" id="UP001153618"/>
    </source>
</evidence>
<accession>A0A9W4N9A6</accession>
<name>A0A9W4N9A6_PENOL</name>
<feature type="repeat" description="ANK" evidence="2">
    <location>
        <begin position="955"/>
        <end position="987"/>
    </location>
</feature>
<dbReference type="Pfam" id="PF13637">
    <property type="entry name" value="Ank_4"/>
    <property type="match status" value="1"/>
</dbReference>
<reference evidence="4" key="1">
    <citation type="submission" date="2021-07" db="EMBL/GenBank/DDBJ databases">
        <authorList>
            <person name="Branca A.L. A."/>
        </authorList>
    </citation>
    <scope>NUCLEOTIDE SEQUENCE</scope>
</reference>
<organism evidence="4 5">
    <name type="scientific">Penicillium olsonii</name>
    <dbReference type="NCBI Taxonomy" id="99116"/>
    <lineage>
        <taxon>Eukaryota</taxon>
        <taxon>Fungi</taxon>
        <taxon>Dikarya</taxon>
        <taxon>Ascomycota</taxon>
        <taxon>Pezizomycotina</taxon>
        <taxon>Eurotiomycetes</taxon>
        <taxon>Eurotiomycetidae</taxon>
        <taxon>Eurotiales</taxon>
        <taxon>Aspergillaceae</taxon>
        <taxon>Penicillium</taxon>
    </lineage>
</organism>
<dbReference type="PANTHER" id="PTHR10039">
    <property type="entry name" value="AMELOGENIN"/>
    <property type="match status" value="1"/>
</dbReference>
<gene>
    <name evidence="4" type="ORF">POLS_LOCUS9841</name>
</gene>
<dbReference type="SUPFAM" id="SSF48403">
    <property type="entry name" value="Ankyrin repeat"/>
    <property type="match status" value="1"/>
</dbReference>
<dbReference type="InterPro" id="IPR002110">
    <property type="entry name" value="Ankyrin_rpt"/>
</dbReference>
<dbReference type="PROSITE" id="PS50297">
    <property type="entry name" value="ANK_REP_REGION"/>
    <property type="match status" value="2"/>
</dbReference>
<sequence length="1332" mass="149909">MYSDSEPKFQYLVEITVGLIFLGCPFKGSKIQEMASVVTSFLQVAGADSGIIRDLRYGDPVLLDKIDVFQRILERNTIPVRAFIERKETDYGKKIGLTGIWKELVVDEESAGALGPHKFHLNTDHFKINKFSGPQDRSFLTVSSQMNEMFTNWKPLIESRKAGSNRPGAQRKVMETKERHEKIVQFLAKFDFSARFRDVFSVRHKSTGQWFLEAEKFKTWMEGKGQRLWCSGIPGAGKTVLLAIAINHLQERFFKPDEVVLFAFCDHRDRENQSAENIMLSLWRQLMQKRVLGELECEYLETTYSKRGVYPTTDALVKLLSDELSKYSRVFVLLDALDELRTESRDSLQYLLRQLPTNVNLLVTSRVPKETSLEFRNVPQLEIRARDQDIKDYINGRLQSVSKLRSQVEHNSKLREEIRNTITKKADGMFLLVTLHLNSLASKFTAKEIRADLKNLPEGEHAISDTYVAAFSRIGDQSREDRELGEKIIMWISHAQRPLTVKDLQSILTLQEEDTELDFDDLIPEELLISTCAGLVRVENISGRIGFVHSTTQEFVDSTKSTRFPGADLTITNSCIQYLSLPVFCRETKEIHTTSFTKTVARYPFLEYAALFWGIHAGHADSATARSLIQKSLRNFFNLRLQSAFAVRTLLCSVAGVDGAEMGDSLARHDRSVKLLNMMAYFGLDFFVAELISDRPEAIKESFDDFVGNVLHWAALGQHATTLRLLLGHASAGHVLNQKGFNQFTPLHLALVQRRDLSAEIILDYGPDVQATAHFEHTALLIAALTGNSGIIPKLLAADKNKKTLLMQGHGSTTPFRAAAMWGHKDVMVELLRASEGCEISEDLRELRDDFWRNPMHQAAEGGHLSICEVLLQSKYGVQLATAEDGWSMIPMELALLHGHVELTELFLNWDDRKLLASEPGTVAAALTMAAHFGQPMVADMLLARHPEACASDFQNFTPLHHAAYSGSVETVKVILSYPAGITTLEARDKFGRTPLVGAAWRGQAETVEYLIQKGADVNAKDDKEMTALHVSCERNLDQVVEILLRNGSGIDIEAKTSEGKTALALAIDAGVTEAIKLLKAMGASIPEDVDMSDTSETVGHYSPEKPIDQFRAYFYLKRASGDKLPQPLISNILDLAQYWMVNKTERYEAKQATNFDGDTLVYLRSPPIQGNLHHPVRRIEYEIVSHDQGYSGDYHVHGTYECSHTWFDASRECSPGPFQGSASRILGPIISRNVHARSNWHTHRITWCCVTGSRTVRVRTDDETNEEIEEAVTTVQSDHRNPRPEPVKWILEINPGERLLMTAMAQFPGWANFVKRAKVVVYTSCLKSRGS</sequence>
<dbReference type="OrthoDB" id="195446at2759"/>
<dbReference type="PROSITE" id="PS50088">
    <property type="entry name" value="ANK_REPEAT"/>
    <property type="match status" value="4"/>
</dbReference>
<keyword evidence="5" id="KW-1185">Reference proteome</keyword>
<dbReference type="InterPro" id="IPR027417">
    <property type="entry name" value="P-loop_NTPase"/>
</dbReference>
<protein>
    <recommendedName>
        <fullName evidence="3">NACHT domain-containing protein</fullName>
    </recommendedName>
</protein>
<comment type="caution">
    <text evidence="4">The sequence shown here is derived from an EMBL/GenBank/DDBJ whole genome shotgun (WGS) entry which is preliminary data.</text>
</comment>
<proteinExistence type="predicted"/>
<dbReference type="InterPro" id="IPR007111">
    <property type="entry name" value="NACHT_NTPase"/>
</dbReference>
<evidence type="ECO:0000313" key="4">
    <source>
        <dbReference type="EMBL" id="CAG8297899.1"/>
    </source>
</evidence>
<dbReference type="Pfam" id="PF00023">
    <property type="entry name" value="Ank"/>
    <property type="match status" value="1"/>
</dbReference>
<dbReference type="PANTHER" id="PTHR10039:SF15">
    <property type="entry name" value="NACHT DOMAIN-CONTAINING PROTEIN"/>
    <property type="match status" value="1"/>
</dbReference>
<dbReference type="InterPro" id="IPR056884">
    <property type="entry name" value="NPHP3-like_N"/>
</dbReference>
<evidence type="ECO:0000259" key="3">
    <source>
        <dbReference type="PROSITE" id="PS50837"/>
    </source>
</evidence>
<dbReference type="InterPro" id="IPR054471">
    <property type="entry name" value="GPIID_WHD"/>
</dbReference>
<feature type="repeat" description="ANK" evidence="2">
    <location>
        <begin position="991"/>
        <end position="1023"/>
    </location>
</feature>
<dbReference type="PRINTS" id="PR01415">
    <property type="entry name" value="ANKYRIN"/>
</dbReference>
<dbReference type="Gene3D" id="3.40.50.300">
    <property type="entry name" value="P-loop containing nucleotide triphosphate hydrolases"/>
    <property type="match status" value="1"/>
</dbReference>
<keyword evidence="1" id="KW-0677">Repeat</keyword>
<dbReference type="PROSITE" id="PS50837">
    <property type="entry name" value="NACHT"/>
    <property type="match status" value="1"/>
</dbReference>
<evidence type="ECO:0000256" key="1">
    <source>
        <dbReference type="ARBA" id="ARBA00022737"/>
    </source>
</evidence>
<dbReference type="Proteomes" id="UP001153618">
    <property type="component" value="Unassembled WGS sequence"/>
</dbReference>
<feature type="repeat" description="ANK" evidence="2">
    <location>
        <begin position="1024"/>
        <end position="1056"/>
    </location>
</feature>
<evidence type="ECO:0000256" key="2">
    <source>
        <dbReference type="PROSITE-ProRule" id="PRU00023"/>
    </source>
</evidence>
<dbReference type="SMART" id="SM00248">
    <property type="entry name" value="ANK"/>
    <property type="match status" value="9"/>
</dbReference>
<dbReference type="SUPFAM" id="SSF52540">
    <property type="entry name" value="P-loop containing nucleoside triphosphate hydrolases"/>
    <property type="match status" value="1"/>
</dbReference>
<dbReference type="Pfam" id="PF22939">
    <property type="entry name" value="WHD_GPIID"/>
    <property type="match status" value="1"/>
</dbReference>
<feature type="repeat" description="ANK" evidence="2">
    <location>
        <begin position="742"/>
        <end position="774"/>
    </location>
</feature>